<gene>
    <name evidence="3" type="ORF">FB559_2346</name>
</gene>
<feature type="transmembrane region" description="Helical" evidence="1">
    <location>
        <begin position="121"/>
        <end position="140"/>
    </location>
</feature>
<protein>
    <recommendedName>
        <fullName evidence="5">EfeO-type cupredoxin-like domain-containing protein</fullName>
    </recommendedName>
</protein>
<sequence>MRAILACAAVLVCGAWSGGAQNIVVTPTAPHPGQRVHISVPGCGTGPTPHIAISTAFTGDVMLFGKADSGDADPTIRQELRPGTYPITAHCGANHTVQGQIAVTASGPSAGHEQNRRTADYWLIASAAVILAAIAGAVLLRRRGRA</sequence>
<reference evidence="3 4" key="1">
    <citation type="submission" date="2019-06" db="EMBL/GenBank/DDBJ databases">
        <title>Sequencing the genomes of 1000 actinobacteria strains.</title>
        <authorList>
            <person name="Klenk H.-P."/>
        </authorList>
    </citation>
    <scope>NUCLEOTIDE SEQUENCE [LARGE SCALE GENOMIC DNA]</scope>
    <source>
        <strain evidence="3 4">DSM 102200</strain>
    </source>
</reference>
<dbReference type="OrthoDB" id="3477833at2"/>
<comment type="caution">
    <text evidence="3">The sequence shown here is derived from an EMBL/GenBank/DDBJ whole genome shotgun (WGS) entry which is preliminary data.</text>
</comment>
<keyword evidence="1" id="KW-0472">Membrane</keyword>
<dbReference type="AlphaFoldDB" id="A0A543CI57"/>
<keyword evidence="2" id="KW-0732">Signal</keyword>
<evidence type="ECO:0000256" key="2">
    <source>
        <dbReference type="SAM" id="SignalP"/>
    </source>
</evidence>
<feature type="chain" id="PRO_5022159474" description="EfeO-type cupredoxin-like domain-containing protein" evidence="2">
    <location>
        <begin position="23"/>
        <end position="146"/>
    </location>
</feature>
<dbReference type="EMBL" id="VFOZ01000001">
    <property type="protein sequence ID" value="TQL96793.1"/>
    <property type="molecule type" value="Genomic_DNA"/>
</dbReference>
<evidence type="ECO:0000313" key="4">
    <source>
        <dbReference type="Proteomes" id="UP000316096"/>
    </source>
</evidence>
<organism evidence="3 4">
    <name type="scientific">Actinoallomurus bryophytorum</name>
    <dbReference type="NCBI Taxonomy" id="1490222"/>
    <lineage>
        <taxon>Bacteria</taxon>
        <taxon>Bacillati</taxon>
        <taxon>Actinomycetota</taxon>
        <taxon>Actinomycetes</taxon>
        <taxon>Streptosporangiales</taxon>
        <taxon>Thermomonosporaceae</taxon>
        <taxon>Actinoallomurus</taxon>
    </lineage>
</organism>
<keyword evidence="1" id="KW-0812">Transmembrane</keyword>
<keyword evidence="4" id="KW-1185">Reference proteome</keyword>
<dbReference type="Proteomes" id="UP000316096">
    <property type="component" value="Unassembled WGS sequence"/>
</dbReference>
<dbReference type="RefSeq" id="WP_141955607.1">
    <property type="nucleotide sequence ID" value="NZ_VFOZ01000001.1"/>
</dbReference>
<keyword evidence="1" id="KW-1133">Transmembrane helix</keyword>
<proteinExistence type="predicted"/>
<evidence type="ECO:0000313" key="3">
    <source>
        <dbReference type="EMBL" id="TQL96793.1"/>
    </source>
</evidence>
<feature type="signal peptide" evidence="2">
    <location>
        <begin position="1"/>
        <end position="22"/>
    </location>
</feature>
<name>A0A543CI57_9ACTN</name>
<evidence type="ECO:0008006" key="5">
    <source>
        <dbReference type="Google" id="ProtNLM"/>
    </source>
</evidence>
<evidence type="ECO:0000256" key="1">
    <source>
        <dbReference type="SAM" id="Phobius"/>
    </source>
</evidence>
<accession>A0A543CI57</accession>